<gene>
    <name evidence="1" type="ORF">DDE23_18615</name>
</gene>
<dbReference type="Proteomes" id="UP000244810">
    <property type="component" value="Unassembled WGS sequence"/>
</dbReference>
<protein>
    <submittedName>
        <fullName evidence="1">Uncharacterized protein</fullName>
    </submittedName>
</protein>
<proteinExistence type="predicted"/>
<reference evidence="1 2" key="1">
    <citation type="journal article" date="2011" name="Syst. Appl. Microbiol.">
        <title>Defluviimonas denitrificans gen. nov., sp. nov., and Pararhodobacter aggregans gen. nov., sp. nov., non-phototrophic Rhodobacteraceae from the biofilter of a marine aquaculture.</title>
        <authorList>
            <person name="Foesel B.U."/>
            <person name="Drake H.L."/>
            <person name="Schramm A."/>
        </authorList>
    </citation>
    <scope>NUCLEOTIDE SEQUENCE [LARGE SCALE GENOMIC DNA]</scope>
    <source>
        <strain evidence="1 2">D1-19</strain>
    </source>
</reference>
<evidence type="ECO:0000313" key="2">
    <source>
        <dbReference type="Proteomes" id="UP000244810"/>
    </source>
</evidence>
<accession>A0A2T7UME3</accession>
<organism evidence="1 2">
    <name type="scientific">Pararhodobacter aggregans</name>
    <dbReference type="NCBI Taxonomy" id="404875"/>
    <lineage>
        <taxon>Bacteria</taxon>
        <taxon>Pseudomonadati</taxon>
        <taxon>Pseudomonadota</taxon>
        <taxon>Alphaproteobacteria</taxon>
        <taxon>Rhodobacterales</taxon>
        <taxon>Paracoccaceae</taxon>
        <taxon>Pararhodobacter</taxon>
    </lineage>
</organism>
<evidence type="ECO:0000313" key="1">
    <source>
        <dbReference type="EMBL" id="PVE45834.1"/>
    </source>
</evidence>
<name>A0A2T7UME3_9RHOB</name>
<comment type="caution">
    <text evidence="1">The sequence shown here is derived from an EMBL/GenBank/DDBJ whole genome shotgun (WGS) entry which is preliminary data.</text>
</comment>
<dbReference type="AlphaFoldDB" id="A0A2T7UME3"/>
<dbReference type="EMBL" id="QDDR01000011">
    <property type="protein sequence ID" value="PVE45834.1"/>
    <property type="molecule type" value="Genomic_DNA"/>
</dbReference>
<sequence length="59" mass="6648">MWQKWGTVNEGLTMLKTIMIGRYLSIQGQFVRTTPSGLVVVKVGNKTFMGRPVQKRHAA</sequence>
<keyword evidence="2" id="KW-1185">Reference proteome</keyword>